<dbReference type="RefSeq" id="WP_055119287.1">
    <property type="nucleotide sequence ID" value="NZ_CXWA01000007.1"/>
</dbReference>
<dbReference type="InterPro" id="IPR001610">
    <property type="entry name" value="PAC"/>
</dbReference>
<dbReference type="OrthoDB" id="9816309at2"/>
<dbReference type="SMART" id="SM00065">
    <property type="entry name" value="GAF"/>
    <property type="match status" value="1"/>
</dbReference>
<dbReference type="EC" id="2.7.7.65" evidence="4"/>
<dbReference type="SMART" id="SM00091">
    <property type="entry name" value="PAS"/>
    <property type="match status" value="3"/>
</dbReference>
<dbReference type="EMBL" id="CXWC01000003">
    <property type="protein sequence ID" value="CTQ67926.1"/>
    <property type="molecule type" value="Genomic_DNA"/>
</dbReference>
<name>A0A0M7A0C3_9HYPH</name>
<keyword evidence="4" id="KW-0808">Transferase</keyword>
<dbReference type="InterPro" id="IPR000700">
    <property type="entry name" value="PAS-assoc_C"/>
</dbReference>
<organism evidence="4 5">
    <name type="scientific">Roseibium album</name>
    <dbReference type="NCBI Taxonomy" id="311410"/>
    <lineage>
        <taxon>Bacteria</taxon>
        <taxon>Pseudomonadati</taxon>
        <taxon>Pseudomonadota</taxon>
        <taxon>Alphaproteobacteria</taxon>
        <taxon>Hyphomicrobiales</taxon>
        <taxon>Stappiaceae</taxon>
        <taxon>Roseibium</taxon>
    </lineage>
</organism>
<keyword evidence="4" id="KW-0548">Nucleotidyltransferase</keyword>
<dbReference type="Gene3D" id="3.30.450.40">
    <property type="match status" value="1"/>
</dbReference>
<dbReference type="CDD" id="cd01949">
    <property type="entry name" value="GGDEF"/>
    <property type="match status" value="1"/>
</dbReference>
<protein>
    <submittedName>
        <fullName evidence="4">Putative diguanylate cyclase YegE</fullName>
        <ecNumber evidence="4">2.7.7.65</ecNumber>
    </submittedName>
</protein>
<dbReference type="CDD" id="cd00130">
    <property type="entry name" value="PAS"/>
    <property type="match status" value="2"/>
</dbReference>
<feature type="domain" description="GGDEF" evidence="3">
    <location>
        <begin position="727"/>
        <end position="860"/>
    </location>
</feature>
<dbReference type="SUPFAM" id="SSF55781">
    <property type="entry name" value="GAF domain-like"/>
    <property type="match status" value="1"/>
</dbReference>
<feature type="domain" description="PAS" evidence="1">
    <location>
        <begin position="309"/>
        <end position="359"/>
    </location>
</feature>
<dbReference type="Pfam" id="PF12860">
    <property type="entry name" value="PAS_7"/>
    <property type="match status" value="2"/>
</dbReference>
<dbReference type="PANTHER" id="PTHR44757:SF2">
    <property type="entry name" value="BIOFILM ARCHITECTURE MAINTENANCE PROTEIN MBAA"/>
    <property type="match status" value="1"/>
</dbReference>
<gene>
    <name evidence="4" type="primary">yegE_2</name>
    <name evidence="4" type="ORF">LA5096_01614</name>
</gene>
<dbReference type="InterPro" id="IPR000160">
    <property type="entry name" value="GGDEF_dom"/>
</dbReference>
<dbReference type="NCBIfam" id="TIGR00254">
    <property type="entry name" value="GGDEF"/>
    <property type="match status" value="1"/>
</dbReference>
<dbReference type="NCBIfam" id="TIGR00229">
    <property type="entry name" value="sensory_box"/>
    <property type="match status" value="2"/>
</dbReference>
<dbReference type="Pfam" id="PF00990">
    <property type="entry name" value="GGDEF"/>
    <property type="match status" value="1"/>
</dbReference>
<keyword evidence="5" id="KW-1185">Reference proteome</keyword>
<dbReference type="PROSITE" id="PS50113">
    <property type="entry name" value="PAC"/>
    <property type="match status" value="2"/>
</dbReference>
<dbReference type="Pfam" id="PF13426">
    <property type="entry name" value="PAS_9"/>
    <property type="match status" value="2"/>
</dbReference>
<feature type="domain" description="PAS" evidence="1">
    <location>
        <begin position="570"/>
        <end position="625"/>
    </location>
</feature>
<evidence type="ECO:0000259" key="2">
    <source>
        <dbReference type="PROSITE" id="PS50113"/>
    </source>
</evidence>
<dbReference type="InterPro" id="IPR000014">
    <property type="entry name" value="PAS"/>
</dbReference>
<proteinExistence type="predicted"/>
<dbReference type="InterPro" id="IPR052155">
    <property type="entry name" value="Biofilm_reg_signaling"/>
</dbReference>
<dbReference type="SUPFAM" id="SSF55785">
    <property type="entry name" value="PYP-like sensor domain (PAS domain)"/>
    <property type="match status" value="4"/>
</dbReference>
<dbReference type="FunFam" id="3.30.70.270:FF:000001">
    <property type="entry name" value="Diguanylate cyclase domain protein"/>
    <property type="match status" value="1"/>
</dbReference>
<feature type="domain" description="PAC" evidence="2">
    <location>
        <begin position="257"/>
        <end position="308"/>
    </location>
</feature>
<dbReference type="PANTHER" id="PTHR44757">
    <property type="entry name" value="DIGUANYLATE CYCLASE DGCP"/>
    <property type="match status" value="1"/>
</dbReference>
<dbReference type="Proteomes" id="UP000049983">
    <property type="component" value="Unassembled WGS sequence"/>
</dbReference>
<evidence type="ECO:0000259" key="3">
    <source>
        <dbReference type="PROSITE" id="PS50887"/>
    </source>
</evidence>
<reference evidence="5" key="1">
    <citation type="submission" date="2015-07" db="EMBL/GenBank/DDBJ databases">
        <authorList>
            <person name="Rodrigo-Torres Lidia"/>
            <person name="Arahal R.David."/>
        </authorList>
    </citation>
    <scope>NUCLEOTIDE SEQUENCE [LARGE SCALE GENOMIC DNA]</scope>
    <source>
        <strain evidence="5">CECT 5096</strain>
    </source>
</reference>
<dbReference type="Gene3D" id="3.30.450.20">
    <property type="entry name" value="PAS domain"/>
    <property type="match status" value="4"/>
</dbReference>
<dbReference type="SMART" id="SM00086">
    <property type="entry name" value="PAC"/>
    <property type="match status" value="2"/>
</dbReference>
<dbReference type="GeneID" id="97669032"/>
<feature type="domain" description="PAC" evidence="2">
    <location>
        <begin position="388"/>
        <end position="442"/>
    </location>
</feature>
<dbReference type="InterPro" id="IPR043128">
    <property type="entry name" value="Rev_trsase/Diguanyl_cyclase"/>
</dbReference>
<dbReference type="GO" id="GO:0052621">
    <property type="term" value="F:diguanylate cyclase activity"/>
    <property type="evidence" value="ECO:0007669"/>
    <property type="project" value="UniProtKB-EC"/>
</dbReference>
<dbReference type="SUPFAM" id="SSF55073">
    <property type="entry name" value="Nucleotide cyclase"/>
    <property type="match status" value="1"/>
</dbReference>
<accession>A0A0M7A0C3</accession>
<evidence type="ECO:0000313" key="4">
    <source>
        <dbReference type="EMBL" id="CTQ67926.1"/>
    </source>
</evidence>
<dbReference type="AlphaFoldDB" id="A0A0M7A0C3"/>
<dbReference type="InterPro" id="IPR029787">
    <property type="entry name" value="Nucleotide_cyclase"/>
</dbReference>
<dbReference type="PROSITE" id="PS50887">
    <property type="entry name" value="GGDEF"/>
    <property type="match status" value="1"/>
</dbReference>
<evidence type="ECO:0000313" key="5">
    <source>
        <dbReference type="Proteomes" id="UP000049983"/>
    </source>
</evidence>
<dbReference type="Pfam" id="PF01590">
    <property type="entry name" value="GAF"/>
    <property type="match status" value="1"/>
</dbReference>
<dbReference type="PROSITE" id="PS50112">
    <property type="entry name" value="PAS"/>
    <property type="match status" value="2"/>
</dbReference>
<evidence type="ECO:0000259" key="1">
    <source>
        <dbReference type="PROSITE" id="PS50112"/>
    </source>
</evidence>
<dbReference type="InterPro" id="IPR029016">
    <property type="entry name" value="GAF-like_dom_sf"/>
</dbReference>
<dbReference type="InterPro" id="IPR003018">
    <property type="entry name" value="GAF"/>
</dbReference>
<sequence>MTLAQVQIETERLEALRRLALLHSEHLHEFDAAVSNASYLFDCPMAVISIVDAEEIWFKAAFGLDATETHRENSFCGHTILSDDVLIVPDAQADSRFCDIPLVTGDVGARFYAGCPVIVDDKHRIGTICVIDTEPRSVSEEQIAQLRNLAKIVEGLIKAHKAGLETREALQEAQLEQDRARRNQDLLKEITLVSGVGGWEYDPKTDAMTWTAKTREIHEVGPDIQPNLNTALSFYPSDSRKALRAAFETAFETGCGWDLELNLVTAGNRQIWVRVVGNPVFEGGSVRRIIGALQDISDSKRKQEEVRTSEVIQRTTLEALQEGILLVSPSGKIQSSNKAASLLLGYPETTLVGSNVHDLQLTFQDVADAGSHRMSPLVLAVTDPGQDLDLEVQLAEAGSGQVRWLRINARPVDENSVHGPDCVVVSLTDITKVKQQSDTLQGFFDNFPGGLVHYNTQLQLTFWNEEFARLLNLPHDFLDQRPNLRQVIRYLADRGDYGPGDPALIAGERLDRYGAGNRHAYERRTSDGKVLEVRGTPLPGGGSVSSFLDITRRKRMEEQLVEKEQLASNRLFEMEAVIANMRQGVSVFDGEGRITLWNTDFQKLFGKPDGEIRKGMTLVEMLQLEKERGEFHDDPHAFYAALREKLDAGKVIKTNFKHPNGTIISIVRTPLPDGGWVGMHEDVTSREKATEEITYAAHHDTLTGLANRTLFNLKLEDAIARTEHHDETSDLLMIDLDHFKPVNDTYGHDVGDDLLLQAAVRLNECVRTKDTVARLGGDEFAIIVRNTAGDRDLASRIAERVVEKLKKPYHINGNILEISASVGIASISGEQVASPILKKADLALYAVKNEGRDGYRHFEENAVETD</sequence>
<dbReference type="InterPro" id="IPR035965">
    <property type="entry name" value="PAS-like_dom_sf"/>
</dbReference>
<dbReference type="Gene3D" id="3.30.70.270">
    <property type="match status" value="1"/>
</dbReference>
<dbReference type="STRING" id="311410.LA5095_04635"/>
<dbReference type="SMART" id="SM00267">
    <property type="entry name" value="GGDEF"/>
    <property type="match status" value="1"/>
</dbReference>